<feature type="domain" description="DUF5107" evidence="1">
    <location>
        <begin position="41"/>
        <end position="345"/>
    </location>
</feature>
<dbReference type="Proteomes" id="UP000261166">
    <property type="component" value="Unassembled WGS sequence"/>
</dbReference>
<dbReference type="InterPro" id="IPR033396">
    <property type="entry name" value="DUF5107"/>
</dbReference>
<dbReference type="Pfam" id="PF13432">
    <property type="entry name" value="TPR_16"/>
    <property type="match status" value="1"/>
</dbReference>
<keyword evidence="4" id="KW-1185">Reference proteome</keyword>
<evidence type="ECO:0000313" key="4">
    <source>
        <dbReference type="Proteomes" id="UP000260812"/>
    </source>
</evidence>
<dbReference type="PANTHER" id="PTHR12558:SF13">
    <property type="entry name" value="CELL DIVISION CYCLE PROTEIN 27 HOMOLOG"/>
    <property type="match status" value="1"/>
</dbReference>
<dbReference type="AlphaFoldDB" id="A0A3E3I8I9"/>
<organism evidence="2 4">
    <name type="scientific">Eisenbergiella massiliensis</name>
    <dbReference type="NCBI Taxonomy" id="1720294"/>
    <lineage>
        <taxon>Bacteria</taxon>
        <taxon>Bacillati</taxon>
        <taxon>Bacillota</taxon>
        <taxon>Clostridia</taxon>
        <taxon>Lachnospirales</taxon>
        <taxon>Lachnospiraceae</taxon>
        <taxon>Eisenbergiella</taxon>
    </lineage>
</organism>
<dbReference type="InterPro" id="IPR019734">
    <property type="entry name" value="TPR_rpt"/>
</dbReference>
<proteinExistence type="predicted"/>
<accession>A0A3E3I8I9</accession>
<dbReference type="PANTHER" id="PTHR12558">
    <property type="entry name" value="CELL DIVISION CYCLE 16,23,27"/>
    <property type="match status" value="1"/>
</dbReference>
<sequence length="1107" mass="126765">MEHGKAKVWEENVVIPTYGIGEPNKNPMFLEKRVYQGSSGKVYPHPVIDKIYDEKKDVTYHAVFLENDYLKIMVLPELGGRIQRATDKTNNYDFVYYNHVIKPALVGLAGPWISGGIEFNWPQHHRPSTYDPVSFHMQENEDGSATVMVGEVENMFRTKGNAYFTLYPDKAWLEIRVQLYNRTSVPQTFLWWANPAVPVNDNTQSVFPPDVHAVMDHGKRDVSRFPIATGTYYKMDYSAGVDISRYKNIPVPTSYMACHSDYDFVGGYDYGKEAGILHIADHHIAPGKKQWTWGCGEFGQAWDRNLTDEDGPYVELMTGCFTDNQPDFSWLAPYEEKTFTQYFMPYKGVGMVKNATLDAAVGLETEGGNAVVTVYTMGEEHVKIRLTRGEQLLFEEDAQLDPGLHYRKEVKLPEDIREEELLVQVISEEGKELVSYRPKKEEVVKIPEPARAAPAPEDAASCEDLYLYGLHLEQYRHATYDPADYYREGLRRDGSDIRLNNAYGKLLFNRGLFAESEPYFRRAVEKQLRSNPNPYDGEPLYQLGLSLKFQGKMQEAYDAFYKATWNGAWQDAAFYQLACIDCAGGDFAAALSHIERSLVRNYHNIKARNLKSCLLRKMGRTEEAKAWTFSTIAIDGLDANSRRELRMIAEKEGAADDAQPSWEEKRILSGNHNTCLEMALDYMEAGDFEDARGVLTDFAADFVDKTKVYPLIYAALSYCAAQLGDKTEALSMAQRCEEACSDYCFPHRLEDIVILEHVRRILPEGSKAPYYLGNLWYDKKQYDRALECWEYSRERDDTFPTVHRNLALVYYNKKQEADKALASLEKAYMLNTGDSRVLMELDQLYKKVGRSPEERAVLLEAHMEQTQDRDDLYVEYITLLNILGRHEEALERTLGRQFHPWEGGEGKIPKQYVTALLQLAKEHNARGEYARAEELLRQAAGSYPWNLGEGKLYGAQENHIYYYLGCTLEAQGRAEEAAECFAMASTGISEPVGAMYYNDQPPEMIYYQGLALLKLGRQKEAYGRFNKLIAYGEAHLFDEMKIDYFAVSLPDLLIFEEDLNRKNVSHCLFMKGLGHLGRKETQRAEECFEEIRTKDSGFYDANIRNIF</sequence>
<evidence type="ECO:0000313" key="2">
    <source>
        <dbReference type="EMBL" id="RGE63388.1"/>
    </source>
</evidence>
<dbReference type="EMBL" id="QVLU01000018">
    <property type="protein sequence ID" value="RGE69130.1"/>
    <property type="molecule type" value="Genomic_DNA"/>
</dbReference>
<dbReference type="Gene3D" id="1.25.40.10">
    <property type="entry name" value="Tetratricopeptide repeat domain"/>
    <property type="match status" value="4"/>
</dbReference>
<dbReference type="RefSeq" id="WP_044914837.1">
    <property type="nucleotide sequence ID" value="NZ_JBKUNB010000001.1"/>
</dbReference>
<dbReference type="Pfam" id="PF17128">
    <property type="entry name" value="DUF5107"/>
    <property type="match status" value="1"/>
</dbReference>
<dbReference type="GeneID" id="97986320"/>
<evidence type="ECO:0000259" key="1">
    <source>
        <dbReference type="Pfam" id="PF17128"/>
    </source>
</evidence>
<dbReference type="OrthoDB" id="174931at2"/>
<dbReference type="SUPFAM" id="SSF48452">
    <property type="entry name" value="TPR-like"/>
    <property type="match status" value="3"/>
</dbReference>
<dbReference type="EMBL" id="QVLV01000003">
    <property type="protein sequence ID" value="RGE63388.1"/>
    <property type="molecule type" value="Genomic_DNA"/>
</dbReference>
<gene>
    <name evidence="3" type="ORF">DWY69_18785</name>
    <name evidence="2" type="ORF">DXC51_05345</name>
</gene>
<dbReference type="Proteomes" id="UP000260812">
    <property type="component" value="Unassembled WGS sequence"/>
</dbReference>
<reference evidence="2 5" key="1">
    <citation type="submission" date="2018-08" db="EMBL/GenBank/DDBJ databases">
        <title>A genome reference for cultivated species of the human gut microbiota.</title>
        <authorList>
            <person name="Zou Y."/>
            <person name="Xue W."/>
            <person name="Luo G."/>
        </authorList>
    </citation>
    <scope>NUCLEOTIDE SEQUENCE [LARGE SCALE GENOMIC DNA]</scope>
    <source>
        <strain evidence="3 5">AF26-4BH</strain>
        <strain evidence="2">TF05-5AC</strain>
    </source>
</reference>
<comment type="caution">
    <text evidence="2">The sequence shown here is derived from an EMBL/GenBank/DDBJ whole genome shotgun (WGS) entry which is preliminary data.</text>
</comment>
<evidence type="ECO:0000313" key="5">
    <source>
        <dbReference type="Proteomes" id="UP000261166"/>
    </source>
</evidence>
<dbReference type="InterPro" id="IPR011990">
    <property type="entry name" value="TPR-like_helical_dom_sf"/>
</dbReference>
<evidence type="ECO:0000313" key="3">
    <source>
        <dbReference type="EMBL" id="RGE69130.1"/>
    </source>
</evidence>
<name>A0A3E3I8I9_9FIRM</name>
<protein>
    <submittedName>
        <fullName evidence="2">DUF5107 domain-containing protein</fullName>
    </submittedName>
</protein>
<dbReference type="SMART" id="SM00028">
    <property type="entry name" value="TPR"/>
    <property type="match status" value="9"/>
</dbReference>